<dbReference type="EMBL" id="FTOD01000004">
    <property type="protein sequence ID" value="SIS73132.1"/>
    <property type="molecule type" value="Genomic_DNA"/>
</dbReference>
<organism evidence="1 2">
    <name type="scientific">Kroppenstedtia eburnea</name>
    <dbReference type="NCBI Taxonomy" id="714067"/>
    <lineage>
        <taxon>Bacteria</taxon>
        <taxon>Bacillati</taxon>
        <taxon>Bacillota</taxon>
        <taxon>Bacilli</taxon>
        <taxon>Bacillales</taxon>
        <taxon>Thermoactinomycetaceae</taxon>
        <taxon>Kroppenstedtia</taxon>
    </lineage>
</organism>
<sequence length="84" mass="9615">MFTYRKAYRPYISPWDPCPPLLIKTYETPPQLYMGFQPMGLPQFDPREALRRGTLWPALFAPYTNPYKGVKGGVYGDGRTPVDG</sequence>
<dbReference type="RefSeq" id="WP_076524472.1">
    <property type="nucleotide sequence ID" value="NZ_CP048103.1"/>
</dbReference>
<protein>
    <submittedName>
        <fullName evidence="1">Spore coat protein JA</fullName>
    </submittedName>
</protein>
<dbReference type="AlphaFoldDB" id="A0A1N7LH28"/>
<name>A0A1N7LH28_9BACL</name>
<evidence type="ECO:0000313" key="2">
    <source>
        <dbReference type="Proteomes" id="UP000186795"/>
    </source>
</evidence>
<reference evidence="2" key="1">
    <citation type="submission" date="2017-01" db="EMBL/GenBank/DDBJ databases">
        <authorList>
            <person name="Varghese N."/>
            <person name="Submissions S."/>
        </authorList>
    </citation>
    <scope>NUCLEOTIDE SEQUENCE [LARGE SCALE GENOMIC DNA]</scope>
    <source>
        <strain evidence="2">DSM 45196</strain>
    </source>
</reference>
<keyword evidence="1" id="KW-0946">Virion</keyword>
<dbReference type="InterPro" id="IPR020256">
    <property type="entry name" value="Spore_coat_CotJA"/>
</dbReference>
<keyword evidence="2" id="KW-1185">Reference proteome</keyword>
<evidence type="ECO:0000313" key="1">
    <source>
        <dbReference type="EMBL" id="SIS73132.1"/>
    </source>
</evidence>
<keyword evidence="1" id="KW-0167">Capsid protein</keyword>
<dbReference type="Pfam" id="PF11007">
    <property type="entry name" value="CotJA"/>
    <property type="match status" value="1"/>
</dbReference>
<dbReference type="OrthoDB" id="2376696at2"/>
<accession>A0A1N7LH28</accession>
<gene>
    <name evidence="1" type="ORF">SAMN05421790_104168</name>
</gene>
<dbReference type="Proteomes" id="UP000186795">
    <property type="component" value="Unassembled WGS sequence"/>
</dbReference>
<proteinExistence type="predicted"/>